<keyword evidence="5" id="KW-0256">Endoplasmic reticulum</keyword>
<dbReference type="InterPro" id="IPR029044">
    <property type="entry name" value="Nucleotide-diphossugar_trans"/>
</dbReference>
<evidence type="ECO:0000256" key="2">
    <source>
        <dbReference type="ARBA" id="ARBA00010271"/>
    </source>
</evidence>
<sequence>FSNCSPLKSLRIFVHPFDHPFAQALSEHPAATEDAQKACLFISFTNTETPDYPPSWNSLSEPGMNHVLVNLNGEISITPKGKEMIVQAHFQKGAFRSNMDLSLSPDVDSFDNTTWQTRPSIMILKRLNDYVLVVDFLDAHDSKIPQIQCFDDCFTSLLSSSYCLLPPSRTFHTRLLSALRAACIPVVLSTTQPLPFQDLLDWRLASFRFAPSMIPCIPEMLEELDKEDVLELRRRGKVFLARIDDAQALSKSLVAALFERVQISLELFPEVKSNLIVPNGENTNTTFTSPRIQSRTGKYKYTSNNLYSRVRWNSGRDLAYSPRSLHDAPPMPGDAAMYEGTRENIIGPIRLGLTRDAEQFTVIILAYNRDEGVKNIIDTLRDCPHLNKVLIVWGNLERRPNGAWPEIHVPVEFILAERDSLLSRFVPYHRIETDAVVSMDDDAGLGQQELIFAFRMWRENRDRIVGFAERLHRINKGQVYYERIFTCQYSMVLTSFAIFHKEFLYEFTYNQHPSILEHIDANFNCEDIAMNFLISHLTRRPPLKILKKESKRNGSKKGLSVRPDHETKRSECIRLFAQIYGYNPLL</sequence>
<evidence type="ECO:0000256" key="6">
    <source>
        <dbReference type="ARBA" id="ARBA00022989"/>
    </source>
</evidence>
<feature type="domain" description="Glycosyl transferase 64" evidence="10">
    <location>
        <begin position="360"/>
        <end position="586"/>
    </location>
</feature>
<keyword evidence="12" id="KW-1185">Reference proteome</keyword>
<keyword evidence="3" id="KW-0808">Transferase</keyword>
<dbReference type="Proteomes" id="UP001328107">
    <property type="component" value="Unassembled WGS sequence"/>
</dbReference>
<evidence type="ECO:0000259" key="9">
    <source>
        <dbReference type="Pfam" id="PF03016"/>
    </source>
</evidence>
<comment type="caution">
    <text evidence="11">The sequence shown here is derived from an EMBL/GenBank/DDBJ whole genome shotgun (WGS) entry which is preliminary data.</text>
</comment>
<dbReference type="InterPro" id="IPR015338">
    <property type="entry name" value="GT64_dom"/>
</dbReference>
<evidence type="ECO:0008006" key="13">
    <source>
        <dbReference type="Google" id="ProtNLM"/>
    </source>
</evidence>
<evidence type="ECO:0000259" key="10">
    <source>
        <dbReference type="Pfam" id="PF09258"/>
    </source>
</evidence>
<comment type="similarity">
    <text evidence="2">Belongs to the glycosyltransferase 47 family.</text>
</comment>
<evidence type="ECO:0000256" key="3">
    <source>
        <dbReference type="ARBA" id="ARBA00022679"/>
    </source>
</evidence>
<feature type="non-terminal residue" evidence="11">
    <location>
        <position position="586"/>
    </location>
</feature>
<dbReference type="Pfam" id="PF09258">
    <property type="entry name" value="Glyco_transf_64"/>
    <property type="match status" value="1"/>
</dbReference>
<dbReference type="InterPro" id="IPR040911">
    <property type="entry name" value="Exostosin_GT47"/>
</dbReference>
<dbReference type="GO" id="GO:0016757">
    <property type="term" value="F:glycosyltransferase activity"/>
    <property type="evidence" value="ECO:0007669"/>
    <property type="project" value="InterPro"/>
</dbReference>
<keyword evidence="6" id="KW-1133">Transmembrane helix</keyword>
<evidence type="ECO:0000256" key="4">
    <source>
        <dbReference type="ARBA" id="ARBA00022692"/>
    </source>
</evidence>
<feature type="non-terminal residue" evidence="11">
    <location>
        <position position="1"/>
    </location>
</feature>
<dbReference type="PANTHER" id="PTHR48261:SF2">
    <property type="entry name" value="ACETYLGLUCOSAMINYLTRANSFERASE"/>
    <property type="match status" value="1"/>
</dbReference>
<comment type="subcellular location">
    <subcellularLocation>
        <location evidence="1">Endoplasmic reticulum membrane</location>
        <topology evidence="1">Single-pass type II membrane protein</topology>
    </subcellularLocation>
</comment>
<protein>
    <recommendedName>
        <fullName evidence="13">Glycosyl transferase 64 domain-containing protein</fullName>
    </recommendedName>
</protein>
<evidence type="ECO:0000256" key="7">
    <source>
        <dbReference type="ARBA" id="ARBA00023136"/>
    </source>
</evidence>
<dbReference type="GO" id="GO:0005789">
    <property type="term" value="C:endoplasmic reticulum membrane"/>
    <property type="evidence" value="ECO:0007669"/>
    <property type="project" value="UniProtKB-SubCell"/>
</dbReference>
<dbReference type="SUPFAM" id="SSF53448">
    <property type="entry name" value="Nucleotide-diphospho-sugar transferases"/>
    <property type="match status" value="1"/>
</dbReference>
<dbReference type="EMBL" id="BTRK01000002">
    <property type="protein sequence ID" value="GMR39542.1"/>
    <property type="molecule type" value="Genomic_DNA"/>
</dbReference>
<dbReference type="InterPro" id="IPR004263">
    <property type="entry name" value="Exostosin"/>
</dbReference>
<name>A0AAN5CDI3_9BILA</name>
<proteinExistence type="inferred from homology"/>
<reference evidence="12" key="1">
    <citation type="submission" date="2022-10" db="EMBL/GenBank/DDBJ databases">
        <title>Genome assembly of Pristionchus species.</title>
        <authorList>
            <person name="Yoshida K."/>
            <person name="Sommer R.J."/>
        </authorList>
    </citation>
    <scope>NUCLEOTIDE SEQUENCE [LARGE SCALE GENOMIC DNA]</scope>
    <source>
        <strain evidence="12">RS5460</strain>
    </source>
</reference>
<dbReference type="Pfam" id="PF03016">
    <property type="entry name" value="Exostosin_GT47"/>
    <property type="match status" value="1"/>
</dbReference>
<evidence type="ECO:0000256" key="8">
    <source>
        <dbReference type="ARBA" id="ARBA00023157"/>
    </source>
</evidence>
<evidence type="ECO:0000256" key="1">
    <source>
        <dbReference type="ARBA" id="ARBA00004648"/>
    </source>
</evidence>
<keyword evidence="4" id="KW-0812">Transmembrane</keyword>
<gene>
    <name evidence="11" type="ORF">PMAYCL1PPCAC_09737</name>
</gene>
<evidence type="ECO:0000313" key="12">
    <source>
        <dbReference type="Proteomes" id="UP001328107"/>
    </source>
</evidence>
<keyword evidence="8" id="KW-1015">Disulfide bond</keyword>
<organism evidence="11 12">
    <name type="scientific">Pristionchus mayeri</name>
    <dbReference type="NCBI Taxonomy" id="1317129"/>
    <lineage>
        <taxon>Eukaryota</taxon>
        <taxon>Metazoa</taxon>
        <taxon>Ecdysozoa</taxon>
        <taxon>Nematoda</taxon>
        <taxon>Chromadorea</taxon>
        <taxon>Rhabditida</taxon>
        <taxon>Rhabditina</taxon>
        <taxon>Diplogasteromorpha</taxon>
        <taxon>Diplogasteroidea</taxon>
        <taxon>Neodiplogasteridae</taxon>
        <taxon>Pristionchus</taxon>
    </lineage>
</organism>
<dbReference type="GO" id="GO:0015012">
    <property type="term" value="P:heparan sulfate proteoglycan biosynthetic process"/>
    <property type="evidence" value="ECO:0007669"/>
    <property type="project" value="UniProtKB-ARBA"/>
</dbReference>
<accession>A0AAN5CDI3</accession>
<dbReference type="PANTHER" id="PTHR48261">
    <property type="entry name" value="ACETYLGLUCOSAMINYLTRANSFERASE"/>
    <property type="match status" value="1"/>
</dbReference>
<feature type="domain" description="Exostosin GT47" evidence="9">
    <location>
        <begin position="155"/>
        <end position="222"/>
    </location>
</feature>
<keyword evidence="7" id="KW-0472">Membrane</keyword>
<evidence type="ECO:0000313" key="11">
    <source>
        <dbReference type="EMBL" id="GMR39542.1"/>
    </source>
</evidence>
<evidence type="ECO:0000256" key="5">
    <source>
        <dbReference type="ARBA" id="ARBA00022824"/>
    </source>
</evidence>
<dbReference type="AlphaFoldDB" id="A0AAN5CDI3"/>
<dbReference type="Gene3D" id="3.90.550.10">
    <property type="entry name" value="Spore Coat Polysaccharide Biosynthesis Protein SpsA, Chain A"/>
    <property type="match status" value="1"/>
</dbReference>